<reference evidence="2" key="1">
    <citation type="submission" date="2014-09" db="EMBL/GenBank/DDBJ databases">
        <authorList>
            <person name="Probst J Alexander"/>
        </authorList>
    </citation>
    <scope>NUCLEOTIDE SEQUENCE</scope>
</reference>
<dbReference type="AlphaFoldDB" id="A0A098E845"/>
<dbReference type="InterPro" id="IPR002831">
    <property type="entry name" value="Tscrpt_reg_TrmB_N"/>
</dbReference>
<organism evidence="2">
    <name type="scientific">groundwater metagenome</name>
    <dbReference type="NCBI Taxonomy" id="717931"/>
    <lineage>
        <taxon>unclassified sequences</taxon>
        <taxon>metagenomes</taxon>
        <taxon>ecological metagenomes</taxon>
    </lineage>
</organism>
<name>A0A098E845_9ZZZZ</name>
<evidence type="ECO:0000259" key="1">
    <source>
        <dbReference type="Pfam" id="PF01978"/>
    </source>
</evidence>
<dbReference type="EMBL" id="CCXY01000071">
    <property type="protein sequence ID" value="CEG11689.1"/>
    <property type="molecule type" value="Genomic_DNA"/>
</dbReference>
<proteinExistence type="predicted"/>
<dbReference type="InterPro" id="IPR036390">
    <property type="entry name" value="WH_DNA-bd_sf"/>
</dbReference>
<protein>
    <submittedName>
        <fullName evidence="2">Transcriptional regulator, TrmB</fullName>
    </submittedName>
</protein>
<dbReference type="SUPFAM" id="SSF46785">
    <property type="entry name" value="Winged helix' DNA-binding domain"/>
    <property type="match status" value="1"/>
</dbReference>
<dbReference type="Pfam" id="PF01978">
    <property type="entry name" value="TrmB"/>
    <property type="match status" value="1"/>
</dbReference>
<sequence>MQISELQSLIHSEKFCKDDVMKCIFGLNDVEVKIFCAIAEKDSDVIDLTKKIKKDRATVQRVIKNLIALGIVGRKGLNMKRGRKYVYFAITNETLKKILVARIEEYCKSLKKMVNLIQ</sequence>
<gene>
    <name evidence="2" type="ORF">MSIBF_A1620005</name>
</gene>
<feature type="domain" description="Transcription regulator TrmB N-terminal" evidence="1">
    <location>
        <begin position="22"/>
        <end position="90"/>
    </location>
</feature>
<accession>A0A098E845</accession>
<evidence type="ECO:0000313" key="2">
    <source>
        <dbReference type="EMBL" id="CEG11689.1"/>
    </source>
</evidence>
<dbReference type="Gene3D" id="1.10.10.10">
    <property type="entry name" value="Winged helix-like DNA-binding domain superfamily/Winged helix DNA-binding domain"/>
    <property type="match status" value="1"/>
</dbReference>
<dbReference type="InterPro" id="IPR036388">
    <property type="entry name" value="WH-like_DNA-bd_sf"/>
</dbReference>